<dbReference type="EMBL" id="JAFIRN010000002">
    <property type="protein sequence ID" value="KAG5854397.1"/>
    <property type="molecule type" value="Genomic_DNA"/>
</dbReference>
<evidence type="ECO:0008006" key="3">
    <source>
        <dbReference type="Google" id="ProtNLM"/>
    </source>
</evidence>
<proteinExistence type="predicted"/>
<name>A0A9D3S912_ANGAN</name>
<dbReference type="PANTHER" id="PTHR34035">
    <property type="entry name" value="TESTIS-EXPRESSED PROTEIN 47"/>
    <property type="match status" value="1"/>
</dbReference>
<keyword evidence="2" id="KW-1185">Reference proteome</keyword>
<dbReference type="Pfam" id="PF24787">
    <property type="entry name" value="TEX47"/>
    <property type="match status" value="1"/>
</dbReference>
<evidence type="ECO:0000313" key="2">
    <source>
        <dbReference type="Proteomes" id="UP001044222"/>
    </source>
</evidence>
<organism evidence="1 2">
    <name type="scientific">Anguilla anguilla</name>
    <name type="common">European freshwater eel</name>
    <name type="synonym">Muraena anguilla</name>
    <dbReference type="NCBI Taxonomy" id="7936"/>
    <lineage>
        <taxon>Eukaryota</taxon>
        <taxon>Metazoa</taxon>
        <taxon>Chordata</taxon>
        <taxon>Craniata</taxon>
        <taxon>Vertebrata</taxon>
        <taxon>Euteleostomi</taxon>
        <taxon>Actinopterygii</taxon>
        <taxon>Neopterygii</taxon>
        <taxon>Teleostei</taxon>
        <taxon>Anguilliformes</taxon>
        <taxon>Anguillidae</taxon>
        <taxon>Anguilla</taxon>
    </lineage>
</organism>
<reference evidence="1" key="1">
    <citation type="submission" date="2021-01" db="EMBL/GenBank/DDBJ databases">
        <title>A chromosome-scale assembly of European eel, Anguilla anguilla.</title>
        <authorList>
            <person name="Henkel C."/>
            <person name="Jong-Raadsen S.A."/>
            <person name="Dufour S."/>
            <person name="Weltzien F.-A."/>
            <person name="Palstra A.P."/>
            <person name="Pelster B."/>
            <person name="Spaink H.P."/>
            <person name="Van Den Thillart G.E."/>
            <person name="Jansen H."/>
            <person name="Zahm M."/>
            <person name="Klopp C."/>
            <person name="Cedric C."/>
            <person name="Louis A."/>
            <person name="Berthelot C."/>
            <person name="Parey E."/>
            <person name="Roest Crollius H."/>
            <person name="Montfort J."/>
            <person name="Robinson-Rechavi M."/>
            <person name="Bucao C."/>
            <person name="Bouchez O."/>
            <person name="Gislard M."/>
            <person name="Lluch J."/>
            <person name="Milhes M."/>
            <person name="Lampietro C."/>
            <person name="Lopez Roques C."/>
            <person name="Donnadieu C."/>
            <person name="Braasch I."/>
            <person name="Desvignes T."/>
            <person name="Postlethwait J."/>
            <person name="Bobe J."/>
            <person name="Guiguen Y."/>
            <person name="Dirks R."/>
        </authorList>
    </citation>
    <scope>NUCLEOTIDE SEQUENCE</scope>
    <source>
        <strain evidence="1">Tag_6206</strain>
        <tissue evidence="1">Liver</tissue>
    </source>
</reference>
<dbReference type="PANTHER" id="PTHR34035:SF1">
    <property type="entry name" value="TESTIS-EXPRESSED PROTEIN 47"/>
    <property type="match status" value="1"/>
</dbReference>
<protein>
    <recommendedName>
        <fullName evidence="3">BLUF domain-containing protein</fullName>
    </recommendedName>
</protein>
<dbReference type="InterPro" id="IPR055308">
    <property type="entry name" value="TEX47-like"/>
</dbReference>
<dbReference type="OrthoDB" id="548795at2759"/>
<dbReference type="Proteomes" id="UP001044222">
    <property type="component" value="Unassembled WGS sequence"/>
</dbReference>
<evidence type="ECO:0000313" key="1">
    <source>
        <dbReference type="EMBL" id="KAG5854397.1"/>
    </source>
</evidence>
<comment type="caution">
    <text evidence="1">The sequence shown here is derived from an EMBL/GenBank/DDBJ whole genome shotgun (WGS) entry which is preliminary data.</text>
</comment>
<sequence>MASSVGHDMSSTISSLGQYFNTNKNSLFEVEKQKNHYKLNFIHRLVYVARTKENPTLEDKRGEIVGNGSYQYYEKFLSTFLKNMFMDGVTGLLLLYHNCVIHLLESTAEVQTDILKDLSTMEETSGALMRDIRILVISHCIENRMFPSWRYRLLNPCLQDPELQSQPVEVLVLDSLTLVYRLCVHLLNRSESFTEEDEEEHDLLVDEGVVMYLCQSTMLRSPSTFLEAYDKPVNILPDSEIVCPAPRRLYW</sequence>
<dbReference type="AlphaFoldDB" id="A0A9D3S912"/>
<dbReference type="OMA" id="SLAMIYK"/>
<gene>
    <name evidence="1" type="ORF">ANANG_G00037410</name>
</gene>
<accession>A0A9D3S912</accession>